<dbReference type="Gene3D" id="3.30.70.270">
    <property type="match status" value="1"/>
</dbReference>
<dbReference type="EC" id="2.7.7.65" evidence="1"/>
<evidence type="ECO:0000259" key="5">
    <source>
        <dbReference type="PROSITE" id="PS50887"/>
    </source>
</evidence>
<name>A0A502DMT0_9BURK</name>
<dbReference type="SMART" id="SM00267">
    <property type="entry name" value="GGDEF"/>
    <property type="match status" value="1"/>
</dbReference>
<dbReference type="CDD" id="cd01949">
    <property type="entry name" value="GGDEF"/>
    <property type="match status" value="1"/>
</dbReference>
<dbReference type="EMBL" id="RCZI01000004">
    <property type="protein sequence ID" value="TPG25940.1"/>
    <property type="molecule type" value="Genomic_DNA"/>
</dbReference>
<comment type="catalytic activity">
    <reaction evidence="2">
        <text>2 GTP = 3',3'-c-di-GMP + 2 diphosphate</text>
        <dbReference type="Rhea" id="RHEA:24898"/>
        <dbReference type="ChEBI" id="CHEBI:33019"/>
        <dbReference type="ChEBI" id="CHEBI:37565"/>
        <dbReference type="ChEBI" id="CHEBI:58805"/>
        <dbReference type="EC" id="2.7.7.65"/>
    </reaction>
</comment>
<evidence type="ECO:0000259" key="4">
    <source>
        <dbReference type="PROSITE" id="PS50110"/>
    </source>
</evidence>
<dbReference type="SMART" id="SM00448">
    <property type="entry name" value="REC"/>
    <property type="match status" value="1"/>
</dbReference>
<dbReference type="SUPFAM" id="SSF55073">
    <property type="entry name" value="Nucleotide cyclase"/>
    <property type="match status" value="1"/>
</dbReference>
<feature type="domain" description="GGDEF" evidence="5">
    <location>
        <begin position="201"/>
        <end position="335"/>
    </location>
</feature>
<dbReference type="InterPro" id="IPR011006">
    <property type="entry name" value="CheY-like_superfamily"/>
</dbReference>
<accession>A0A502DMT0</accession>
<gene>
    <name evidence="6" type="ORF">EAH82_16175</name>
</gene>
<dbReference type="GO" id="GO:0000160">
    <property type="term" value="P:phosphorelay signal transduction system"/>
    <property type="evidence" value="ECO:0007669"/>
    <property type="project" value="InterPro"/>
</dbReference>
<evidence type="ECO:0000256" key="2">
    <source>
        <dbReference type="ARBA" id="ARBA00034247"/>
    </source>
</evidence>
<evidence type="ECO:0000313" key="6">
    <source>
        <dbReference type="EMBL" id="TPG25940.1"/>
    </source>
</evidence>
<keyword evidence="3" id="KW-0597">Phosphoprotein</keyword>
<dbReference type="GO" id="GO:0052621">
    <property type="term" value="F:diguanylate cyclase activity"/>
    <property type="evidence" value="ECO:0007669"/>
    <property type="project" value="UniProtKB-EC"/>
</dbReference>
<dbReference type="Gene3D" id="3.40.50.2300">
    <property type="match status" value="1"/>
</dbReference>
<evidence type="ECO:0000256" key="3">
    <source>
        <dbReference type="PROSITE-ProRule" id="PRU00169"/>
    </source>
</evidence>
<feature type="modified residue" description="4-aspartylphosphate" evidence="3">
    <location>
        <position position="70"/>
    </location>
</feature>
<proteinExistence type="predicted"/>
<dbReference type="GO" id="GO:0005886">
    <property type="term" value="C:plasma membrane"/>
    <property type="evidence" value="ECO:0007669"/>
    <property type="project" value="TreeGrafter"/>
</dbReference>
<dbReference type="GO" id="GO:0043709">
    <property type="term" value="P:cell adhesion involved in single-species biofilm formation"/>
    <property type="evidence" value="ECO:0007669"/>
    <property type="project" value="TreeGrafter"/>
</dbReference>
<evidence type="ECO:0000313" key="7">
    <source>
        <dbReference type="Proteomes" id="UP000319212"/>
    </source>
</evidence>
<dbReference type="InterPro" id="IPR000160">
    <property type="entry name" value="GGDEF_dom"/>
</dbReference>
<dbReference type="GO" id="GO:1902201">
    <property type="term" value="P:negative regulation of bacterial-type flagellum-dependent cell motility"/>
    <property type="evidence" value="ECO:0007669"/>
    <property type="project" value="TreeGrafter"/>
</dbReference>
<dbReference type="InterPro" id="IPR043128">
    <property type="entry name" value="Rev_trsase/Diguanyl_cyclase"/>
</dbReference>
<dbReference type="PANTHER" id="PTHR45138:SF9">
    <property type="entry name" value="DIGUANYLATE CYCLASE DGCM-RELATED"/>
    <property type="match status" value="1"/>
</dbReference>
<dbReference type="InterPro" id="IPR050469">
    <property type="entry name" value="Diguanylate_Cyclase"/>
</dbReference>
<dbReference type="InterPro" id="IPR029787">
    <property type="entry name" value="Nucleotide_cyclase"/>
</dbReference>
<dbReference type="Pfam" id="PF00990">
    <property type="entry name" value="GGDEF"/>
    <property type="match status" value="1"/>
</dbReference>
<sequence length="335" mass="36345">MPANAAIDDEPDTPNAESATVLLVDDQPVIGMVVRKMLAVDPAIAFHMCTEATEALAKARELRPTVILQDLVMPGSDGLELLMAYRSTPETRDIPIIVLSSNDEPGMKKTAFAMGANDYLVKLPEPIELVARIRYHSRSYMALIQRDNAYRALRHSQKQLLETNRELQRLTNADGLTGLANRRHFNETLAQAWQQSHATQSPLSLLMIDVDFFKSYNDRLGHLAGDEALQRVAGAIAASCNERNDLAARFGGEEFALVLPATSAAQAMALAEQVRARIEALGIVHATPVGEHLTASIGTATLTADPASDPTALIAVADKRLYRAKCEGRNRAVGG</sequence>
<dbReference type="Pfam" id="PF00072">
    <property type="entry name" value="Response_reg"/>
    <property type="match status" value="1"/>
</dbReference>
<dbReference type="SUPFAM" id="SSF52172">
    <property type="entry name" value="CheY-like"/>
    <property type="match status" value="1"/>
</dbReference>
<dbReference type="FunFam" id="3.30.70.270:FF:000001">
    <property type="entry name" value="Diguanylate cyclase domain protein"/>
    <property type="match status" value="1"/>
</dbReference>
<reference evidence="6 7" key="1">
    <citation type="journal article" date="2019" name="Environ. Microbiol.">
        <title>Species interactions and distinct microbial communities in high Arctic permafrost affected cryosols are associated with the CH4 and CO2 gas fluxes.</title>
        <authorList>
            <person name="Altshuler I."/>
            <person name="Hamel J."/>
            <person name="Turney S."/>
            <person name="Magnuson E."/>
            <person name="Levesque R."/>
            <person name="Greer C."/>
            <person name="Whyte L.G."/>
        </authorList>
    </citation>
    <scope>NUCLEOTIDE SEQUENCE [LARGE SCALE GENOMIC DNA]</scope>
    <source>
        <strain evidence="6 7">S06.C</strain>
    </source>
</reference>
<dbReference type="RefSeq" id="WP_140843703.1">
    <property type="nucleotide sequence ID" value="NZ_RCZI01000004.1"/>
</dbReference>
<dbReference type="AlphaFoldDB" id="A0A502DMT0"/>
<dbReference type="InterPro" id="IPR001789">
    <property type="entry name" value="Sig_transdc_resp-reg_receiver"/>
</dbReference>
<dbReference type="PROSITE" id="PS50110">
    <property type="entry name" value="RESPONSE_REGULATORY"/>
    <property type="match status" value="1"/>
</dbReference>
<evidence type="ECO:0000256" key="1">
    <source>
        <dbReference type="ARBA" id="ARBA00012528"/>
    </source>
</evidence>
<dbReference type="PROSITE" id="PS50887">
    <property type="entry name" value="GGDEF"/>
    <property type="match status" value="1"/>
</dbReference>
<dbReference type="OrthoDB" id="9813903at2"/>
<feature type="domain" description="Response regulatory" evidence="4">
    <location>
        <begin position="20"/>
        <end position="137"/>
    </location>
</feature>
<organism evidence="6 7">
    <name type="scientific">Variovorax guangxiensis</name>
    <dbReference type="NCBI Taxonomy" id="1775474"/>
    <lineage>
        <taxon>Bacteria</taxon>
        <taxon>Pseudomonadati</taxon>
        <taxon>Pseudomonadota</taxon>
        <taxon>Betaproteobacteria</taxon>
        <taxon>Burkholderiales</taxon>
        <taxon>Comamonadaceae</taxon>
        <taxon>Variovorax</taxon>
    </lineage>
</organism>
<comment type="caution">
    <text evidence="6">The sequence shown here is derived from an EMBL/GenBank/DDBJ whole genome shotgun (WGS) entry which is preliminary data.</text>
</comment>
<dbReference type="Proteomes" id="UP000319212">
    <property type="component" value="Unassembled WGS sequence"/>
</dbReference>
<protein>
    <recommendedName>
        <fullName evidence="1">diguanylate cyclase</fullName>
        <ecNumber evidence="1">2.7.7.65</ecNumber>
    </recommendedName>
</protein>
<dbReference type="NCBIfam" id="TIGR00254">
    <property type="entry name" value="GGDEF"/>
    <property type="match status" value="1"/>
</dbReference>
<dbReference type="PANTHER" id="PTHR45138">
    <property type="entry name" value="REGULATORY COMPONENTS OF SENSORY TRANSDUCTION SYSTEM"/>
    <property type="match status" value="1"/>
</dbReference>